<dbReference type="GO" id="GO:0046872">
    <property type="term" value="F:metal ion binding"/>
    <property type="evidence" value="ECO:0007669"/>
    <property type="project" value="UniProtKB-KW"/>
</dbReference>
<evidence type="ECO:0000256" key="1">
    <source>
        <dbReference type="ARBA" id="ARBA00022714"/>
    </source>
</evidence>
<dbReference type="InterPro" id="IPR015358">
    <property type="entry name" value="Tscrpt_reg_MerR_DNA-bd"/>
</dbReference>
<dbReference type="GO" id="GO:0003677">
    <property type="term" value="F:DNA binding"/>
    <property type="evidence" value="ECO:0007669"/>
    <property type="project" value="UniProtKB-KW"/>
</dbReference>
<dbReference type="InterPro" id="IPR047057">
    <property type="entry name" value="MerR_fam"/>
</dbReference>
<keyword evidence="1" id="KW-0001">2Fe-2S</keyword>
<dbReference type="PANTHER" id="PTHR30204:SF0">
    <property type="entry name" value="REDOX-SENSITIVE TRANSCRIPTIONAL ACTIVATOR SOXR"/>
    <property type="match status" value="1"/>
</dbReference>
<evidence type="ECO:0000256" key="2">
    <source>
        <dbReference type="ARBA" id="ARBA00022723"/>
    </source>
</evidence>
<keyword evidence="2" id="KW-0479">Metal-binding</keyword>
<keyword evidence="10" id="KW-1185">Reference proteome</keyword>
<evidence type="ECO:0000256" key="7">
    <source>
        <dbReference type="ARBA" id="ARBA00023163"/>
    </source>
</evidence>
<keyword evidence="3" id="KW-0408">Iron</keyword>
<dbReference type="CDD" id="cd01110">
    <property type="entry name" value="HTH_SoxR"/>
    <property type="match status" value="1"/>
</dbReference>
<dbReference type="Pfam" id="PF00376">
    <property type="entry name" value="MerR"/>
    <property type="match status" value="1"/>
</dbReference>
<organism evidence="9 10">
    <name type="scientific">Corynebacterium hindlerae</name>
    <dbReference type="NCBI Taxonomy" id="699041"/>
    <lineage>
        <taxon>Bacteria</taxon>
        <taxon>Bacillati</taxon>
        <taxon>Actinomycetota</taxon>
        <taxon>Actinomycetes</taxon>
        <taxon>Mycobacteriales</taxon>
        <taxon>Corynebacteriaceae</taxon>
        <taxon>Corynebacterium</taxon>
    </lineage>
</organism>
<dbReference type="SUPFAM" id="SSF46955">
    <property type="entry name" value="Putative DNA-binding domain"/>
    <property type="match status" value="1"/>
</dbReference>
<dbReference type="InterPro" id="IPR000551">
    <property type="entry name" value="MerR-type_HTH_dom"/>
</dbReference>
<dbReference type="Gene3D" id="1.10.1660.10">
    <property type="match status" value="1"/>
</dbReference>
<keyword evidence="4" id="KW-0411">Iron-sulfur</keyword>
<dbReference type="PROSITE" id="PS50937">
    <property type="entry name" value="HTH_MERR_2"/>
    <property type="match status" value="1"/>
</dbReference>
<dbReference type="Proteomes" id="UP000515570">
    <property type="component" value="Chromosome"/>
</dbReference>
<sequence>MELSVGEVAARAGVAPSAVRFYESKGLIASHRNVGNQRRFKRSVLRRVAFIKVGQKVGLSLDDIAQALGELPHGEAVPTKADWQRLSESWRPRMDLQIERLKRLRDNLDSCIGCGCLSLESCSLYNPEDRLWHVGTGGCETRTPQ</sequence>
<dbReference type="InterPro" id="IPR010211">
    <property type="entry name" value="Redox-sen_tscrpt-act_SoxR"/>
</dbReference>
<dbReference type="NCBIfam" id="TIGR01950">
    <property type="entry name" value="SoxR"/>
    <property type="match status" value="1"/>
</dbReference>
<evidence type="ECO:0000256" key="6">
    <source>
        <dbReference type="ARBA" id="ARBA00023125"/>
    </source>
</evidence>
<evidence type="ECO:0000313" key="10">
    <source>
        <dbReference type="Proteomes" id="UP000515570"/>
    </source>
</evidence>
<gene>
    <name evidence="9" type="primary">soxR</name>
    <name evidence="9" type="ORF">HW450_00410</name>
</gene>
<dbReference type="AlphaFoldDB" id="A0A7G5FID5"/>
<keyword evidence="7" id="KW-0804">Transcription</keyword>
<evidence type="ECO:0000256" key="4">
    <source>
        <dbReference type="ARBA" id="ARBA00023014"/>
    </source>
</evidence>
<dbReference type="PROSITE" id="PS00552">
    <property type="entry name" value="HTH_MERR_1"/>
    <property type="match status" value="1"/>
</dbReference>
<dbReference type="SMART" id="SM00422">
    <property type="entry name" value="HTH_MERR"/>
    <property type="match status" value="1"/>
</dbReference>
<evidence type="ECO:0000259" key="8">
    <source>
        <dbReference type="PROSITE" id="PS50937"/>
    </source>
</evidence>
<evidence type="ECO:0000256" key="5">
    <source>
        <dbReference type="ARBA" id="ARBA00023015"/>
    </source>
</evidence>
<feature type="domain" description="HTH merR-type" evidence="8">
    <location>
        <begin position="1"/>
        <end position="70"/>
    </location>
</feature>
<name>A0A7G5FID5_9CORY</name>
<protein>
    <submittedName>
        <fullName evidence="9">Redox-sensitive transcriptional activator SoxR</fullName>
    </submittedName>
</protein>
<dbReference type="EMBL" id="CP059833">
    <property type="protein sequence ID" value="QMV86376.1"/>
    <property type="molecule type" value="Genomic_DNA"/>
</dbReference>
<reference evidence="9 10" key="1">
    <citation type="submission" date="2020-07" db="EMBL/GenBank/DDBJ databases">
        <title>non toxigenic Corynebacterium sp. nov from a clinical source.</title>
        <authorList>
            <person name="Bernier A.-M."/>
            <person name="Bernard K."/>
        </authorList>
    </citation>
    <scope>NUCLEOTIDE SEQUENCE [LARGE SCALE GENOMIC DNA]</scope>
    <source>
        <strain evidence="10">NML 93-0612</strain>
    </source>
</reference>
<accession>A0A7G5FID5</accession>
<dbReference type="GO" id="GO:0051537">
    <property type="term" value="F:2 iron, 2 sulfur cluster binding"/>
    <property type="evidence" value="ECO:0007669"/>
    <property type="project" value="UniProtKB-KW"/>
</dbReference>
<dbReference type="InterPro" id="IPR009061">
    <property type="entry name" value="DNA-bd_dom_put_sf"/>
</dbReference>
<dbReference type="PRINTS" id="PR00040">
    <property type="entry name" value="HTHMERR"/>
</dbReference>
<evidence type="ECO:0000256" key="3">
    <source>
        <dbReference type="ARBA" id="ARBA00023004"/>
    </source>
</evidence>
<dbReference type="Pfam" id="PF09278">
    <property type="entry name" value="MerR-DNA-bind"/>
    <property type="match status" value="1"/>
</dbReference>
<evidence type="ECO:0000313" key="9">
    <source>
        <dbReference type="EMBL" id="QMV86376.1"/>
    </source>
</evidence>
<proteinExistence type="predicted"/>
<keyword evidence="5" id="KW-0805">Transcription regulation</keyword>
<keyword evidence="6" id="KW-0238">DNA-binding</keyword>
<dbReference type="GO" id="GO:0006979">
    <property type="term" value="P:response to oxidative stress"/>
    <property type="evidence" value="ECO:0007669"/>
    <property type="project" value="InterPro"/>
</dbReference>
<dbReference type="GO" id="GO:0003700">
    <property type="term" value="F:DNA-binding transcription factor activity"/>
    <property type="evidence" value="ECO:0007669"/>
    <property type="project" value="InterPro"/>
</dbReference>
<dbReference type="PANTHER" id="PTHR30204">
    <property type="entry name" value="REDOX-CYCLING DRUG-SENSING TRANSCRIPTIONAL ACTIVATOR SOXR"/>
    <property type="match status" value="1"/>
</dbReference>